<keyword evidence="2" id="KW-1185">Reference proteome</keyword>
<dbReference type="Proteomes" id="UP000256964">
    <property type="component" value="Unassembled WGS sequence"/>
</dbReference>
<dbReference type="OrthoDB" id="10378033at2759"/>
<organism evidence="1 2">
    <name type="scientific">Lentinus brumalis</name>
    <dbReference type="NCBI Taxonomy" id="2498619"/>
    <lineage>
        <taxon>Eukaryota</taxon>
        <taxon>Fungi</taxon>
        <taxon>Dikarya</taxon>
        <taxon>Basidiomycota</taxon>
        <taxon>Agaricomycotina</taxon>
        <taxon>Agaricomycetes</taxon>
        <taxon>Polyporales</taxon>
        <taxon>Polyporaceae</taxon>
        <taxon>Lentinus</taxon>
    </lineage>
</organism>
<gene>
    <name evidence="1" type="ORF">OH76DRAFT_1107443</name>
</gene>
<dbReference type="STRING" id="139420.A0A371CVI3"/>
<accession>A0A371CVI3</accession>
<evidence type="ECO:0000313" key="1">
    <source>
        <dbReference type="EMBL" id="RDX44286.1"/>
    </source>
</evidence>
<protein>
    <recommendedName>
        <fullName evidence="3">F-box domain-containing protein</fullName>
    </recommendedName>
</protein>
<proteinExistence type="predicted"/>
<name>A0A371CVI3_9APHY</name>
<dbReference type="EMBL" id="KZ857452">
    <property type="protein sequence ID" value="RDX44286.1"/>
    <property type="molecule type" value="Genomic_DNA"/>
</dbReference>
<reference evidence="1 2" key="1">
    <citation type="journal article" date="2018" name="Biotechnol. Biofuels">
        <title>Integrative visual omics of the white-rot fungus Polyporus brumalis exposes the biotechnological potential of its oxidative enzymes for delignifying raw plant biomass.</title>
        <authorList>
            <person name="Miyauchi S."/>
            <person name="Rancon A."/>
            <person name="Drula E."/>
            <person name="Hage H."/>
            <person name="Chaduli D."/>
            <person name="Favel A."/>
            <person name="Grisel S."/>
            <person name="Henrissat B."/>
            <person name="Herpoel-Gimbert I."/>
            <person name="Ruiz-Duenas F.J."/>
            <person name="Chevret D."/>
            <person name="Hainaut M."/>
            <person name="Lin J."/>
            <person name="Wang M."/>
            <person name="Pangilinan J."/>
            <person name="Lipzen A."/>
            <person name="Lesage-Meessen L."/>
            <person name="Navarro D."/>
            <person name="Riley R."/>
            <person name="Grigoriev I.V."/>
            <person name="Zhou S."/>
            <person name="Raouche S."/>
            <person name="Rosso M.N."/>
        </authorList>
    </citation>
    <scope>NUCLEOTIDE SEQUENCE [LARGE SCALE GENOMIC DNA]</scope>
    <source>
        <strain evidence="1 2">BRFM 1820</strain>
    </source>
</reference>
<sequence>MCAAPTAGPNINEDVVYELMLYLERREQAAAAQVATCWTAPARRVLYRSITFHTWERAQESSEQRLVETLRDHAHLRAFVQQLTIHSAEDKKPITQLDWVDLFPPSSLRNFTYICRPRAAFNHELLKKDAIRTVSHLIATSPDTFPALKACFELPMMETLDLDLTKWSPRRDPGDRPAIEYRLQLDGAKVPNLKHLYIQVPYIRDDTVMVIIAAFAPQLHSLHIHVPPRQAHDFQVKAKAAWTEEFVGHIRRGTKLTRLVFSGFLELVQVPPLLNANGHAQALRINAALERLWHEPLRLRQHLHPFLDEVVQKSAVEHLCGVDGTYSEKLFHRLPRRIKTLEFYVEKSFECEGALLEMLGRVRKVRLGLQVVRFFASEEARTSFGVIEAACTENGVEFDFVPVVAPLYHPPSRPAMLWDEDHRD</sequence>
<evidence type="ECO:0000313" key="2">
    <source>
        <dbReference type="Proteomes" id="UP000256964"/>
    </source>
</evidence>
<evidence type="ECO:0008006" key="3">
    <source>
        <dbReference type="Google" id="ProtNLM"/>
    </source>
</evidence>
<dbReference type="AlphaFoldDB" id="A0A371CVI3"/>